<feature type="transmembrane region" description="Helical" evidence="1">
    <location>
        <begin position="6"/>
        <end position="29"/>
    </location>
</feature>
<comment type="caution">
    <text evidence="2">The sequence shown here is derived from an EMBL/GenBank/DDBJ whole genome shotgun (WGS) entry which is preliminary data.</text>
</comment>
<keyword evidence="1" id="KW-0472">Membrane</keyword>
<evidence type="ECO:0000256" key="1">
    <source>
        <dbReference type="SAM" id="Phobius"/>
    </source>
</evidence>
<proteinExistence type="predicted"/>
<evidence type="ECO:0000313" key="2">
    <source>
        <dbReference type="EMBL" id="MFL0248073.1"/>
    </source>
</evidence>
<organism evidence="2 3">
    <name type="scientific">Candidatus Clostridium stratigraminis</name>
    <dbReference type="NCBI Taxonomy" id="3381661"/>
    <lineage>
        <taxon>Bacteria</taxon>
        <taxon>Bacillati</taxon>
        <taxon>Bacillota</taxon>
        <taxon>Clostridia</taxon>
        <taxon>Eubacteriales</taxon>
        <taxon>Clostridiaceae</taxon>
        <taxon>Clostridium</taxon>
    </lineage>
</organism>
<protein>
    <recommendedName>
        <fullName evidence="4">Oxaloacetate decarboxylase, gamma chain</fullName>
    </recommendedName>
</protein>
<dbReference type="Proteomes" id="UP001623591">
    <property type="component" value="Unassembled WGS sequence"/>
</dbReference>
<sequence>MDIVAIFLVMLVISIGGGIVIEVINFYLLRPLIDKAKKKNR</sequence>
<name>A0ABW8T6H2_9CLOT</name>
<keyword evidence="1" id="KW-1133">Transmembrane helix</keyword>
<keyword evidence="3" id="KW-1185">Reference proteome</keyword>
<keyword evidence="1" id="KW-0812">Transmembrane</keyword>
<gene>
    <name evidence="2" type="ORF">ACJDUG_13975</name>
</gene>
<evidence type="ECO:0008006" key="4">
    <source>
        <dbReference type="Google" id="ProtNLM"/>
    </source>
</evidence>
<reference evidence="2 3" key="1">
    <citation type="submission" date="2024-11" db="EMBL/GenBank/DDBJ databases">
        <authorList>
            <person name="Heng Y.C."/>
            <person name="Lim A.C.H."/>
            <person name="Lee J.K.Y."/>
            <person name="Kittelmann S."/>
        </authorList>
    </citation>
    <scope>NUCLEOTIDE SEQUENCE [LARGE SCALE GENOMIC DNA]</scope>
    <source>
        <strain evidence="2 3">WILCCON 0185</strain>
    </source>
</reference>
<evidence type="ECO:0000313" key="3">
    <source>
        <dbReference type="Proteomes" id="UP001623591"/>
    </source>
</evidence>
<dbReference type="EMBL" id="JBJHZZ010000012">
    <property type="protein sequence ID" value="MFL0248073.1"/>
    <property type="molecule type" value="Genomic_DNA"/>
</dbReference>
<accession>A0ABW8T6H2</accession>